<dbReference type="RefSeq" id="WP_111401574.1">
    <property type="nucleotide sequence ID" value="NZ_QEPN01000001.1"/>
</dbReference>
<dbReference type="Pfam" id="PF08032">
    <property type="entry name" value="SpoU_sub_bind"/>
    <property type="match status" value="1"/>
</dbReference>
<organism evidence="5 6">
    <name type="scientific">Haemophilus sputorum</name>
    <dbReference type="NCBI Taxonomy" id="1078480"/>
    <lineage>
        <taxon>Bacteria</taxon>
        <taxon>Pseudomonadati</taxon>
        <taxon>Pseudomonadota</taxon>
        <taxon>Gammaproteobacteria</taxon>
        <taxon>Pasteurellales</taxon>
        <taxon>Pasteurellaceae</taxon>
        <taxon>Haemophilus</taxon>
    </lineage>
</organism>
<gene>
    <name evidence="5" type="ORF">DPV93_01255</name>
</gene>
<dbReference type="SUPFAM" id="SSF55315">
    <property type="entry name" value="L30e-like"/>
    <property type="match status" value="1"/>
</dbReference>
<dbReference type="PIRSF" id="PIRSF006280">
    <property type="entry name" value="YfiF_prd"/>
    <property type="match status" value="1"/>
</dbReference>
<feature type="region of interest" description="Disordered" evidence="3">
    <location>
        <begin position="1"/>
        <end position="96"/>
    </location>
</feature>
<dbReference type="GO" id="GO:0008173">
    <property type="term" value="F:RNA methyltransferase activity"/>
    <property type="evidence" value="ECO:0007669"/>
    <property type="project" value="InterPro"/>
</dbReference>
<dbReference type="InterPro" id="IPR013123">
    <property type="entry name" value="SpoU_subst-bd"/>
</dbReference>
<feature type="compositionally biased region" description="Basic and acidic residues" evidence="3">
    <location>
        <begin position="61"/>
        <end position="71"/>
    </location>
</feature>
<evidence type="ECO:0000256" key="1">
    <source>
        <dbReference type="ARBA" id="ARBA00022603"/>
    </source>
</evidence>
<evidence type="ECO:0000259" key="4">
    <source>
        <dbReference type="SMART" id="SM00967"/>
    </source>
</evidence>
<dbReference type="GO" id="GO:0005829">
    <property type="term" value="C:cytosol"/>
    <property type="evidence" value="ECO:0007669"/>
    <property type="project" value="TreeGrafter"/>
</dbReference>
<evidence type="ECO:0000256" key="3">
    <source>
        <dbReference type="SAM" id="MobiDB-lite"/>
    </source>
</evidence>
<dbReference type="InterPro" id="IPR004441">
    <property type="entry name" value="rRNA_MeTrfase_TrmH"/>
</dbReference>
<dbReference type="PANTHER" id="PTHR46429:SF2">
    <property type="entry name" value="TRNA_RRNA METHYLTRANSFERASE"/>
    <property type="match status" value="1"/>
</dbReference>
<dbReference type="PANTHER" id="PTHR46429">
    <property type="entry name" value="23S RRNA (GUANOSINE-2'-O-)-METHYLTRANSFERASE RLMB"/>
    <property type="match status" value="1"/>
</dbReference>
<evidence type="ECO:0000313" key="5">
    <source>
        <dbReference type="EMBL" id="RDE73815.1"/>
    </source>
</evidence>
<dbReference type="CDD" id="cd18095">
    <property type="entry name" value="SpoU-like_rRNA-MTase"/>
    <property type="match status" value="1"/>
</dbReference>
<feature type="compositionally biased region" description="Basic and acidic residues" evidence="3">
    <location>
        <begin position="18"/>
        <end position="51"/>
    </location>
</feature>
<reference evidence="5 6" key="1">
    <citation type="submission" date="2018-05" db="EMBL/GenBank/DDBJ databases">
        <title>Draft Genome Sequences for a Diverse set of 7 Haemophilus Species.</title>
        <authorList>
            <person name="Nichols M."/>
            <person name="Topaz N."/>
            <person name="Wang X."/>
            <person name="Wang X."/>
            <person name="Boxrud D."/>
        </authorList>
    </citation>
    <scope>NUCLEOTIDE SEQUENCE [LARGE SCALE GENOMIC DNA]</scope>
    <source>
        <strain evidence="5 6">C2002001239</strain>
    </source>
</reference>
<comment type="caution">
    <text evidence="5">The sequence shown here is derived from an EMBL/GenBank/DDBJ whole genome shotgun (WGS) entry which is preliminary data.</text>
</comment>
<dbReference type="InterPro" id="IPR029026">
    <property type="entry name" value="tRNA_m1G_MTases_N"/>
</dbReference>
<keyword evidence="1 5" id="KW-0489">Methyltransferase</keyword>
<feature type="domain" description="RNA 2-O ribose methyltransferase substrate binding" evidence="4">
    <location>
        <begin position="109"/>
        <end position="184"/>
    </location>
</feature>
<dbReference type="SMART" id="SM00967">
    <property type="entry name" value="SpoU_sub_bind"/>
    <property type="match status" value="1"/>
</dbReference>
<dbReference type="InterPro" id="IPR029028">
    <property type="entry name" value="Alpha/beta_knot_MTases"/>
</dbReference>
<dbReference type="GO" id="GO:0006396">
    <property type="term" value="P:RNA processing"/>
    <property type="evidence" value="ECO:0007669"/>
    <property type="project" value="InterPro"/>
</dbReference>
<proteinExistence type="predicted"/>
<dbReference type="SUPFAM" id="SSF75217">
    <property type="entry name" value="alpha/beta knot"/>
    <property type="match status" value="1"/>
</dbReference>
<name>A0A369YLX6_9PAST</name>
<dbReference type="GO" id="GO:0032259">
    <property type="term" value="P:methylation"/>
    <property type="evidence" value="ECO:0007669"/>
    <property type="project" value="UniProtKB-KW"/>
</dbReference>
<evidence type="ECO:0000256" key="2">
    <source>
        <dbReference type="ARBA" id="ARBA00022679"/>
    </source>
</evidence>
<dbReference type="Pfam" id="PF00588">
    <property type="entry name" value="SpoU_methylase"/>
    <property type="match status" value="1"/>
</dbReference>
<feature type="compositionally biased region" description="Basic and acidic residues" evidence="3">
    <location>
        <begin position="1"/>
        <end position="10"/>
    </location>
</feature>
<protein>
    <submittedName>
        <fullName evidence="5">rRNA methyltransferase</fullName>
    </submittedName>
</protein>
<accession>A0A369YLX6</accession>
<dbReference type="AlphaFoldDB" id="A0A369YLX6"/>
<dbReference type="GO" id="GO:0003723">
    <property type="term" value="F:RNA binding"/>
    <property type="evidence" value="ECO:0007669"/>
    <property type="project" value="InterPro"/>
</dbReference>
<dbReference type="InterPro" id="IPR016479">
    <property type="entry name" value="YfiF_prd"/>
</dbReference>
<dbReference type="EMBL" id="QEPN01000001">
    <property type="protein sequence ID" value="RDE73815.1"/>
    <property type="molecule type" value="Genomic_DNA"/>
</dbReference>
<evidence type="ECO:0000313" key="6">
    <source>
        <dbReference type="Proteomes" id="UP000253872"/>
    </source>
</evidence>
<dbReference type="Gene3D" id="3.40.1280.10">
    <property type="match status" value="1"/>
</dbReference>
<keyword evidence="2 5" id="KW-0808">Transferase</keyword>
<dbReference type="Proteomes" id="UP000253872">
    <property type="component" value="Unassembled WGS sequence"/>
</dbReference>
<dbReference type="InterPro" id="IPR001537">
    <property type="entry name" value="SpoU_MeTrfase"/>
</dbReference>
<dbReference type="InterPro" id="IPR029064">
    <property type="entry name" value="Ribosomal_eL30-like_sf"/>
</dbReference>
<sequence>MKPTFKEKSAKFQQGSEKTSRNFNERSFNERDQKGSERRAKPQGKFAKDSAKQTAYSYPSEGRKASGEGKVKILVKGGNPWQGEKEKKTGPLSPRAPEKIKKNRAEEMKVYGENACLTLFQQRPQAIVRLWATVEGAKKLGEVTSYLAANKKAYHVVDKAEMERVTGTEHHGEMCLLVKKAPALALDGYLQVPRKQDCLVLLDCVNNAQNVGGIVRTCAFYGVKGVIVESADSLYSSAAARVAEGGLEFVRPLETKHKEIAFEQLRKAGYQIVHLTRSKQAKSLAQTTLNAKVVFVLSEVMSQELSDQDTSVQLSFANPLNSGLNIAVNAGVLLNQWYQTHCL</sequence>
<dbReference type="Gene3D" id="3.30.1330.30">
    <property type="match status" value="1"/>
</dbReference>
<dbReference type="STRING" id="1035839.GCA_000238795_00607"/>